<sequence>MFGHFRHYLIATLFIVRTDHEALTPLNTMKAIGCSIPVALTHPKCVRVLPMQRYLQQFEEAAPHSDRTTTTHAHRVLGGKSGHRYHAPTTTYEEGK</sequence>
<accession>A0A0R3VZ37</accession>
<evidence type="ECO:0000256" key="1">
    <source>
        <dbReference type="SAM" id="MobiDB-lite"/>
    </source>
</evidence>
<gene>
    <name evidence="2" type="ORF">TASK_LOCUS2682</name>
</gene>
<dbReference type="EMBL" id="UYRS01002544">
    <property type="protein sequence ID" value="VDK25862.1"/>
    <property type="molecule type" value="Genomic_DNA"/>
</dbReference>
<evidence type="ECO:0000313" key="4">
    <source>
        <dbReference type="WBParaSite" id="TASK_0000268101-mRNA-1"/>
    </source>
</evidence>
<dbReference type="WBParaSite" id="TASK_0000268101-mRNA-1">
    <property type="protein sequence ID" value="TASK_0000268101-mRNA-1"/>
    <property type="gene ID" value="TASK_0000268101"/>
</dbReference>
<dbReference type="AlphaFoldDB" id="A0A0R3VZ37"/>
<feature type="compositionally biased region" description="Basic residues" evidence="1">
    <location>
        <begin position="72"/>
        <end position="86"/>
    </location>
</feature>
<feature type="region of interest" description="Disordered" evidence="1">
    <location>
        <begin position="61"/>
        <end position="96"/>
    </location>
</feature>
<protein>
    <submittedName>
        <fullName evidence="4">Secreted protein</fullName>
    </submittedName>
</protein>
<dbReference type="Proteomes" id="UP000282613">
    <property type="component" value="Unassembled WGS sequence"/>
</dbReference>
<dbReference type="OrthoDB" id="116078at2759"/>
<evidence type="ECO:0000313" key="3">
    <source>
        <dbReference type="Proteomes" id="UP000282613"/>
    </source>
</evidence>
<name>A0A0R3VZ37_TAEAS</name>
<keyword evidence="3" id="KW-1185">Reference proteome</keyword>
<evidence type="ECO:0000313" key="2">
    <source>
        <dbReference type="EMBL" id="VDK25862.1"/>
    </source>
</evidence>
<reference evidence="2 3" key="2">
    <citation type="submission" date="2018-11" db="EMBL/GenBank/DDBJ databases">
        <authorList>
            <consortium name="Pathogen Informatics"/>
        </authorList>
    </citation>
    <scope>NUCLEOTIDE SEQUENCE [LARGE SCALE GENOMIC DNA]</scope>
</reference>
<reference evidence="4" key="1">
    <citation type="submission" date="2017-02" db="UniProtKB">
        <authorList>
            <consortium name="WormBaseParasite"/>
        </authorList>
    </citation>
    <scope>IDENTIFICATION</scope>
</reference>
<organism evidence="4">
    <name type="scientific">Taenia asiatica</name>
    <name type="common">Asian tapeworm</name>
    <dbReference type="NCBI Taxonomy" id="60517"/>
    <lineage>
        <taxon>Eukaryota</taxon>
        <taxon>Metazoa</taxon>
        <taxon>Spiralia</taxon>
        <taxon>Lophotrochozoa</taxon>
        <taxon>Platyhelminthes</taxon>
        <taxon>Cestoda</taxon>
        <taxon>Eucestoda</taxon>
        <taxon>Cyclophyllidea</taxon>
        <taxon>Taeniidae</taxon>
        <taxon>Taenia</taxon>
    </lineage>
</organism>
<proteinExistence type="predicted"/>